<dbReference type="EMBL" id="UINC01098419">
    <property type="protein sequence ID" value="SVC56928.1"/>
    <property type="molecule type" value="Genomic_DNA"/>
</dbReference>
<sequence length="30" mass="3210">MHGFGIQIVRLLTTPTSPPNPLLLNAYSAS</sequence>
<evidence type="ECO:0000313" key="1">
    <source>
        <dbReference type="EMBL" id="SVC56928.1"/>
    </source>
</evidence>
<accession>A0A382N8Q1</accession>
<name>A0A382N8Q1_9ZZZZ</name>
<gene>
    <name evidence="1" type="ORF">METZ01_LOCUS309782</name>
</gene>
<reference evidence="1" key="1">
    <citation type="submission" date="2018-05" db="EMBL/GenBank/DDBJ databases">
        <authorList>
            <person name="Lanie J.A."/>
            <person name="Ng W.-L."/>
            <person name="Kazmierczak K.M."/>
            <person name="Andrzejewski T.M."/>
            <person name="Davidsen T.M."/>
            <person name="Wayne K.J."/>
            <person name="Tettelin H."/>
            <person name="Glass J.I."/>
            <person name="Rusch D."/>
            <person name="Podicherti R."/>
            <person name="Tsui H.-C.T."/>
            <person name="Winkler M.E."/>
        </authorList>
    </citation>
    <scope>NUCLEOTIDE SEQUENCE</scope>
</reference>
<dbReference type="AlphaFoldDB" id="A0A382N8Q1"/>
<organism evidence="1">
    <name type="scientific">marine metagenome</name>
    <dbReference type="NCBI Taxonomy" id="408172"/>
    <lineage>
        <taxon>unclassified sequences</taxon>
        <taxon>metagenomes</taxon>
        <taxon>ecological metagenomes</taxon>
    </lineage>
</organism>
<feature type="non-terminal residue" evidence="1">
    <location>
        <position position="30"/>
    </location>
</feature>
<protein>
    <submittedName>
        <fullName evidence="1">Uncharacterized protein</fullName>
    </submittedName>
</protein>
<proteinExistence type="predicted"/>